<proteinExistence type="inferred from homology"/>
<feature type="compositionally biased region" description="Polar residues" evidence="5">
    <location>
        <begin position="149"/>
        <end position="169"/>
    </location>
</feature>
<keyword evidence="7" id="KW-1185">Reference proteome</keyword>
<dbReference type="GO" id="GO:0016020">
    <property type="term" value="C:membrane"/>
    <property type="evidence" value="ECO:0007669"/>
    <property type="project" value="UniProtKB-SubCell"/>
</dbReference>
<dbReference type="Proteomes" id="UP000631114">
    <property type="component" value="Unassembled WGS sequence"/>
</dbReference>
<accession>A0A835HSN2</accession>
<reference evidence="6 7" key="1">
    <citation type="submission" date="2020-10" db="EMBL/GenBank/DDBJ databases">
        <title>The Coptis chinensis genome and diversification of protoberbering-type alkaloids.</title>
        <authorList>
            <person name="Wang B."/>
            <person name="Shu S."/>
            <person name="Song C."/>
            <person name="Liu Y."/>
        </authorList>
    </citation>
    <scope>NUCLEOTIDE SEQUENCE [LARGE SCALE GENOMIC DNA]</scope>
    <source>
        <strain evidence="6">HL-2020</strain>
        <tissue evidence="6">Leaf</tissue>
    </source>
</reference>
<dbReference type="PRINTS" id="PR00080">
    <property type="entry name" value="SDRFAMILY"/>
</dbReference>
<feature type="region of interest" description="Disordered" evidence="5">
    <location>
        <begin position="123"/>
        <end position="172"/>
    </location>
</feature>
<evidence type="ECO:0000256" key="5">
    <source>
        <dbReference type="SAM" id="MobiDB-lite"/>
    </source>
</evidence>
<evidence type="ECO:0000313" key="6">
    <source>
        <dbReference type="EMBL" id="KAF9605175.1"/>
    </source>
</evidence>
<sequence length="386" mass="42701">MLLERLSSSLGLPQVLASGLHKKLFAFFYGQQLAYQYAKQGAHLVLVARRERSLQEVAEQARACGSPDVLVVSGDVSKKDDCKRFVEAAVDHFGKLDHLVNNAGITNICMFEEATDVNNFRPIMNDSRARSPKDHPSFDSDHDNETKNRPSSGAQGNGTVVEELNTSGHDTGADPSIGLQLALYVPAEITTPIETNFWGAIYPTYFAIPHLKNTRGKIIVTASAGGWFPYPRMAVYNASKAALINFYECLRVELGHDVGITIVTPGFVESEMTKGKHLSKEGTMVIDQEMRDVQIGLIPVAKAEGCAKAMLNGARRGDRYVTEPPWFKALYFWRAFCPEILEWVNRFLLITGTSERESLSKKIVNATGAKYFLYPASIQTSDVKTD</sequence>
<evidence type="ECO:0000256" key="3">
    <source>
        <dbReference type="ARBA" id="ARBA00023002"/>
    </source>
</evidence>
<keyword evidence="3" id="KW-0560">Oxidoreductase</keyword>
<dbReference type="InterPro" id="IPR036291">
    <property type="entry name" value="NAD(P)-bd_dom_sf"/>
</dbReference>
<dbReference type="PANTHER" id="PTHR43391">
    <property type="entry name" value="RETINOL DEHYDROGENASE-RELATED"/>
    <property type="match status" value="1"/>
</dbReference>
<dbReference type="InterPro" id="IPR020904">
    <property type="entry name" value="Sc_DH/Rdtase_CS"/>
</dbReference>
<dbReference type="PANTHER" id="PTHR43391:SF89">
    <property type="entry name" value="11-BETA-HYDROXYSTEROID DEHYDROGENASE 1A-RELATED"/>
    <property type="match status" value="1"/>
</dbReference>
<dbReference type="EMBL" id="JADFTS010000005">
    <property type="protein sequence ID" value="KAF9605175.1"/>
    <property type="molecule type" value="Genomic_DNA"/>
</dbReference>
<evidence type="ECO:0000313" key="7">
    <source>
        <dbReference type="Proteomes" id="UP000631114"/>
    </source>
</evidence>
<evidence type="ECO:0000256" key="4">
    <source>
        <dbReference type="RuleBase" id="RU000363"/>
    </source>
</evidence>
<dbReference type="OrthoDB" id="47007at2759"/>
<dbReference type="PRINTS" id="PR00081">
    <property type="entry name" value="GDHRDH"/>
</dbReference>
<feature type="compositionally biased region" description="Basic and acidic residues" evidence="5">
    <location>
        <begin position="127"/>
        <end position="148"/>
    </location>
</feature>
<comment type="subcellular location">
    <subcellularLocation>
        <location evidence="1">Membrane</location>
        <topology evidence="1">Single-pass type II membrane protein</topology>
    </subcellularLocation>
</comment>
<protein>
    <submittedName>
        <fullName evidence="6">Uncharacterized protein</fullName>
    </submittedName>
</protein>
<gene>
    <name evidence="6" type="ORF">IFM89_014288</name>
</gene>
<name>A0A835HSN2_9MAGN</name>
<dbReference type="PROSITE" id="PS00061">
    <property type="entry name" value="ADH_SHORT"/>
    <property type="match status" value="1"/>
</dbReference>
<dbReference type="SUPFAM" id="SSF51735">
    <property type="entry name" value="NAD(P)-binding Rossmann-fold domains"/>
    <property type="match status" value="1"/>
</dbReference>
<dbReference type="InterPro" id="IPR002347">
    <property type="entry name" value="SDR_fam"/>
</dbReference>
<dbReference type="GO" id="GO:0005829">
    <property type="term" value="C:cytosol"/>
    <property type="evidence" value="ECO:0007669"/>
    <property type="project" value="TreeGrafter"/>
</dbReference>
<comment type="similarity">
    <text evidence="2 4">Belongs to the short-chain dehydrogenases/reductases (SDR) family.</text>
</comment>
<evidence type="ECO:0000256" key="2">
    <source>
        <dbReference type="ARBA" id="ARBA00006484"/>
    </source>
</evidence>
<organism evidence="6 7">
    <name type="scientific">Coptis chinensis</name>
    <dbReference type="NCBI Taxonomy" id="261450"/>
    <lineage>
        <taxon>Eukaryota</taxon>
        <taxon>Viridiplantae</taxon>
        <taxon>Streptophyta</taxon>
        <taxon>Embryophyta</taxon>
        <taxon>Tracheophyta</taxon>
        <taxon>Spermatophyta</taxon>
        <taxon>Magnoliopsida</taxon>
        <taxon>Ranunculales</taxon>
        <taxon>Ranunculaceae</taxon>
        <taxon>Coptidoideae</taxon>
        <taxon>Coptis</taxon>
    </lineage>
</organism>
<evidence type="ECO:0000256" key="1">
    <source>
        <dbReference type="ARBA" id="ARBA00004606"/>
    </source>
</evidence>
<comment type="caution">
    <text evidence="6">The sequence shown here is derived from an EMBL/GenBank/DDBJ whole genome shotgun (WGS) entry which is preliminary data.</text>
</comment>
<dbReference type="GO" id="GO:0016491">
    <property type="term" value="F:oxidoreductase activity"/>
    <property type="evidence" value="ECO:0007669"/>
    <property type="project" value="UniProtKB-KW"/>
</dbReference>
<dbReference type="Gene3D" id="3.40.50.720">
    <property type="entry name" value="NAD(P)-binding Rossmann-like Domain"/>
    <property type="match status" value="2"/>
</dbReference>
<dbReference type="AlphaFoldDB" id="A0A835HSN2"/>
<dbReference type="Pfam" id="PF00106">
    <property type="entry name" value="adh_short"/>
    <property type="match status" value="2"/>
</dbReference>